<comment type="pathway">
    <text evidence="3">Porphyrin-containing compound metabolism; siroheme biosynthesis; sirohydrochlorin from precorrin-2: step 1/1.</text>
</comment>
<evidence type="ECO:0000313" key="16">
    <source>
        <dbReference type="EMBL" id="QNM00429.1"/>
    </source>
</evidence>
<dbReference type="InterPro" id="IPR006367">
    <property type="entry name" value="Sirohaem_synthase_N"/>
</dbReference>
<evidence type="ECO:0000256" key="11">
    <source>
        <dbReference type="ARBA" id="ARBA00048169"/>
    </source>
</evidence>
<dbReference type="GO" id="GO:0005737">
    <property type="term" value="C:cytoplasm"/>
    <property type="evidence" value="ECO:0007669"/>
    <property type="project" value="UniProtKB-UniRule"/>
</dbReference>
<dbReference type="Pfam" id="PF13241">
    <property type="entry name" value="NAD_binding_7"/>
    <property type="match status" value="1"/>
</dbReference>
<dbReference type="InterPro" id="IPR036803">
    <property type="entry name" value="Porphobilinogen_deaminase_C_sf"/>
</dbReference>
<dbReference type="InterPro" id="IPR028281">
    <property type="entry name" value="Sirohaem_synthase_central"/>
</dbReference>
<dbReference type="EC" id="2.5.1.61" evidence="12"/>
<dbReference type="NCBIfam" id="TIGR00212">
    <property type="entry name" value="hemC"/>
    <property type="match status" value="1"/>
</dbReference>
<feature type="domain" description="Porphobilinogen deaminase N-terminal" evidence="13">
    <location>
        <begin position="213"/>
        <end position="416"/>
    </location>
</feature>
<keyword evidence="9" id="KW-0627">Porphyrin biosynthesis</keyword>
<protein>
    <recommendedName>
        <fullName evidence="12">Hydroxymethylbilane synthase</fullName>
        <ecNumber evidence="12">2.5.1.61</ecNumber>
    </recommendedName>
</protein>
<dbReference type="Gene3D" id="1.10.8.610">
    <property type="entry name" value="SirC, precorrin-2 dehydrogenase, C-terminal helical domain-like"/>
    <property type="match status" value="1"/>
</dbReference>
<keyword evidence="7" id="KW-0560">Oxidoreductase</keyword>
<keyword evidence="6 16" id="KW-0808">Transferase</keyword>
<evidence type="ECO:0000256" key="3">
    <source>
        <dbReference type="ARBA" id="ARBA00005010"/>
    </source>
</evidence>
<evidence type="ECO:0000256" key="6">
    <source>
        <dbReference type="ARBA" id="ARBA00022679"/>
    </source>
</evidence>
<dbReference type="GO" id="GO:0004418">
    <property type="term" value="F:hydroxymethylbilane synthase activity"/>
    <property type="evidence" value="ECO:0007669"/>
    <property type="project" value="UniProtKB-UniRule"/>
</dbReference>
<dbReference type="EMBL" id="CP060632">
    <property type="protein sequence ID" value="QNM00429.1"/>
    <property type="molecule type" value="Genomic_DNA"/>
</dbReference>
<accession>A0A7G9FPE7</accession>
<keyword evidence="17" id="KW-1185">Reference proteome</keyword>
<comment type="catalytic activity">
    <reaction evidence="11">
        <text>4 porphobilinogen + H2O = hydroxymethylbilane + 4 NH4(+)</text>
        <dbReference type="Rhea" id="RHEA:13185"/>
        <dbReference type="ChEBI" id="CHEBI:15377"/>
        <dbReference type="ChEBI" id="CHEBI:28938"/>
        <dbReference type="ChEBI" id="CHEBI:57845"/>
        <dbReference type="ChEBI" id="CHEBI:58126"/>
        <dbReference type="EC" id="2.5.1.61"/>
    </reaction>
</comment>
<organism evidence="16 17">
    <name type="scientific">Wujia chipingensis</name>
    <dbReference type="NCBI Taxonomy" id="2763670"/>
    <lineage>
        <taxon>Bacteria</taxon>
        <taxon>Bacillati</taxon>
        <taxon>Bacillota</taxon>
        <taxon>Clostridia</taxon>
        <taxon>Lachnospirales</taxon>
        <taxon>Lachnospiraceae</taxon>
        <taxon>Wujia</taxon>
    </lineage>
</organism>
<dbReference type="SUPFAM" id="SSF75615">
    <property type="entry name" value="Siroheme synthase middle domains-like"/>
    <property type="match status" value="1"/>
</dbReference>
<name>A0A7G9FPE7_9FIRM</name>
<dbReference type="FunFam" id="3.40.190.10:FF:000005">
    <property type="entry name" value="Porphobilinogen deaminase"/>
    <property type="match status" value="1"/>
</dbReference>
<sequence>MAYFPFMIQLDDKQCLIVGGGAVAAWKAAQMCEFGACVTVVAPEICAELLAIADTERIDETAGIVENIDGNCQKKPERIRVWKREVTEADISGMDVVIMATDDAELNSQYAELCRSKHILVNVVDVKKDCDFYFPAIIKQGEVVVSVSTGGNSPMLASKIKKDIRQTLRTDYGQIADELGAIREKILAEEPDERARKRRFAAIVEAKMQEQRIRIGTRGSRLAQIQTDMVIEQLKKHYPDVRFEKVIVTTKGDKQKEAAISSFGGKAVFVEEIEEALLDGTIDLAVHSAKDMPNPCKKGLGIAGVLPRACVQDVLIYRADTDIRSKNTFTVGTGSLRRRSQIKEIYPQAECMELRGNVTTRIQKLRDGLYDAIILAAAGIERLGIEKEPDLVYEYLDVDAMLPAAGQGIIAMEACEGTLPYHMAETISDAETEGCLRAERAVVREMEAGCHEPIGVYATWKDDKTMQVRVMNARSGKVKREVWEREKEDANDLE</sequence>
<dbReference type="PANTHER" id="PTHR11557">
    <property type="entry name" value="PORPHOBILINOGEN DEAMINASE"/>
    <property type="match status" value="1"/>
</dbReference>
<dbReference type="SUPFAM" id="SSF54782">
    <property type="entry name" value="Porphobilinogen deaminase (hydroxymethylbilane synthase), C-terminal domain"/>
    <property type="match status" value="1"/>
</dbReference>
<dbReference type="Pfam" id="PF01379">
    <property type="entry name" value="Porphobil_deam"/>
    <property type="match status" value="1"/>
</dbReference>
<dbReference type="Pfam" id="PF03900">
    <property type="entry name" value="Porphobil_deamC"/>
    <property type="match status" value="1"/>
</dbReference>
<proteinExistence type="inferred from homology"/>
<evidence type="ECO:0000256" key="7">
    <source>
        <dbReference type="ARBA" id="ARBA00023002"/>
    </source>
</evidence>
<evidence type="ECO:0000256" key="8">
    <source>
        <dbReference type="ARBA" id="ARBA00023027"/>
    </source>
</evidence>
<reference evidence="16 17" key="1">
    <citation type="submission" date="2020-08" db="EMBL/GenBank/DDBJ databases">
        <authorList>
            <person name="Liu C."/>
            <person name="Sun Q."/>
        </authorList>
    </citation>
    <scope>NUCLEOTIDE SEQUENCE [LARGE SCALE GENOMIC DNA]</scope>
    <source>
        <strain evidence="16 17">NSJ-4</strain>
    </source>
</reference>
<evidence type="ECO:0000256" key="2">
    <source>
        <dbReference type="ARBA" id="ARBA00002869"/>
    </source>
</evidence>
<dbReference type="CDD" id="cd13647">
    <property type="entry name" value="PBP2_PBGD_2"/>
    <property type="match status" value="1"/>
</dbReference>
<comment type="subunit">
    <text evidence="5">Monomer.</text>
</comment>
<dbReference type="InterPro" id="IPR000860">
    <property type="entry name" value="HemC"/>
</dbReference>
<evidence type="ECO:0000256" key="1">
    <source>
        <dbReference type="ARBA" id="ARBA00001916"/>
    </source>
</evidence>
<comment type="catalytic activity">
    <reaction evidence="10">
        <text>precorrin-2 + NAD(+) = sirohydrochlorin + NADH + 2 H(+)</text>
        <dbReference type="Rhea" id="RHEA:15613"/>
        <dbReference type="ChEBI" id="CHEBI:15378"/>
        <dbReference type="ChEBI" id="CHEBI:57540"/>
        <dbReference type="ChEBI" id="CHEBI:57945"/>
        <dbReference type="ChEBI" id="CHEBI:58351"/>
        <dbReference type="ChEBI" id="CHEBI:58827"/>
        <dbReference type="EC" id="1.3.1.76"/>
    </reaction>
</comment>
<dbReference type="GO" id="GO:0019354">
    <property type="term" value="P:siroheme biosynthetic process"/>
    <property type="evidence" value="ECO:0007669"/>
    <property type="project" value="UniProtKB-UniPathway"/>
</dbReference>
<dbReference type="Proteomes" id="UP000515819">
    <property type="component" value="Chromosome"/>
</dbReference>
<dbReference type="Pfam" id="PF14824">
    <property type="entry name" value="Sirohm_synth_M"/>
    <property type="match status" value="1"/>
</dbReference>
<evidence type="ECO:0000256" key="4">
    <source>
        <dbReference type="ARBA" id="ARBA00005638"/>
    </source>
</evidence>
<dbReference type="AlphaFoldDB" id="A0A7G9FPE7"/>
<evidence type="ECO:0000256" key="9">
    <source>
        <dbReference type="ARBA" id="ARBA00023244"/>
    </source>
</evidence>
<dbReference type="Gene3D" id="3.40.50.720">
    <property type="entry name" value="NAD(P)-binding Rossmann-like Domain"/>
    <property type="match status" value="1"/>
</dbReference>
<feature type="domain" description="Siroheme synthase central" evidence="15">
    <location>
        <begin position="145"/>
        <end position="166"/>
    </location>
</feature>
<dbReference type="Gene3D" id="3.30.160.40">
    <property type="entry name" value="Porphobilinogen deaminase, C-terminal domain"/>
    <property type="match status" value="1"/>
</dbReference>
<dbReference type="NCBIfam" id="TIGR01470">
    <property type="entry name" value="cysG_Nterm"/>
    <property type="match status" value="1"/>
</dbReference>
<evidence type="ECO:0000259" key="15">
    <source>
        <dbReference type="Pfam" id="PF14824"/>
    </source>
</evidence>
<comment type="function">
    <text evidence="2">Tetrapolymerization of the monopyrrole PBG into the hydroxymethylbilane pre-uroporphyrinogen in several discrete steps.</text>
</comment>
<dbReference type="SUPFAM" id="SSF53850">
    <property type="entry name" value="Periplasmic binding protein-like II"/>
    <property type="match status" value="1"/>
</dbReference>
<evidence type="ECO:0000313" key="17">
    <source>
        <dbReference type="Proteomes" id="UP000515819"/>
    </source>
</evidence>
<dbReference type="PRINTS" id="PR00151">
    <property type="entry name" value="PORPHBDMNASE"/>
</dbReference>
<gene>
    <name evidence="16" type="primary">hemC</name>
    <name evidence="16" type="ORF">H9Q76_03870</name>
</gene>
<evidence type="ECO:0000256" key="10">
    <source>
        <dbReference type="ARBA" id="ARBA00047561"/>
    </source>
</evidence>
<dbReference type="InterPro" id="IPR022417">
    <property type="entry name" value="Porphobilin_deaminase_N"/>
</dbReference>
<evidence type="ECO:0000259" key="14">
    <source>
        <dbReference type="Pfam" id="PF03900"/>
    </source>
</evidence>
<evidence type="ECO:0000256" key="12">
    <source>
        <dbReference type="NCBIfam" id="TIGR00212"/>
    </source>
</evidence>
<dbReference type="UniPathway" id="UPA00262">
    <property type="reaction ID" value="UER00222"/>
</dbReference>
<comment type="similarity">
    <text evidence="4">Belongs to the HMBS family.</text>
</comment>
<dbReference type="RefSeq" id="WP_249321696.1">
    <property type="nucleotide sequence ID" value="NZ_CP060632.1"/>
</dbReference>
<evidence type="ECO:0000256" key="5">
    <source>
        <dbReference type="ARBA" id="ARBA00011245"/>
    </source>
</evidence>
<dbReference type="InterPro" id="IPR022418">
    <property type="entry name" value="Porphobilinogen_deaminase_C"/>
</dbReference>
<dbReference type="PANTHER" id="PTHR11557:SF0">
    <property type="entry name" value="PORPHOBILINOGEN DEAMINASE"/>
    <property type="match status" value="1"/>
</dbReference>
<keyword evidence="8" id="KW-0520">NAD</keyword>
<dbReference type="GO" id="GO:0043115">
    <property type="term" value="F:precorrin-2 dehydrogenase activity"/>
    <property type="evidence" value="ECO:0007669"/>
    <property type="project" value="UniProtKB-EC"/>
</dbReference>
<comment type="cofactor">
    <cofactor evidence="1">
        <name>dipyrromethane</name>
        <dbReference type="ChEBI" id="CHEBI:60342"/>
    </cofactor>
</comment>
<evidence type="ECO:0000259" key="13">
    <source>
        <dbReference type="Pfam" id="PF01379"/>
    </source>
</evidence>
<dbReference type="Gene3D" id="3.40.190.10">
    <property type="entry name" value="Periplasmic binding protein-like II"/>
    <property type="match status" value="2"/>
</dbReference>
<feature type="domain" description="Porphobilinogen deaminase C-terminal" evidence="14">
    <location>
        <begin position="435"/>
        <end position="473"/>
    </location>
</feature>
<dbReference type="InterPro" id="IPR042518">
    <property type="entry name" value="SirC_C"/>
</dbReference>
<dbReference type="InterPro" id="IPR036291">
    <property type="entry name" value="NAD(P)-bd_dom_sf"/>
</dbReference>
<dbReference type="KEGG" id="wcp:H9Q76_03870"/>
<dbReference type="SUPFAM" id="SSF51735">
    <property type="entry name" value="NAD(P)-binding Rossmann-fold domains"/>
    <property type="match status" value="1"/>
</dbReference>